<evidence type="ECO:0000313" key="1">
    <source>
        <dbReference type="EMBL" id="KAH7926818.1"/>
    </source>
</evidence>
<accession>A0ACB8BPM0</accession>
<dbReference type="Proteomes" id="UP000790709">
    <property type="component" value="Unassembled WGS sequence"/>
</dbReference>
<proteinExistence type="predicted"/>
<keyword evidence="2" id="KW-1185">Reference proteome</keyword>
<evidence type="ECO:0000313" key="2">
    <source>
        <dbReference type="Proteomes" id="UP000790709"/>
    </source>
</evidence>
<sequence>MAALTDVFPYRHSEIVTRYELSPRHQQDPGLPPVIITPHPPKGALTPSQSEADASAEQGTRCKLQLEGSTSHALRAHIDIDVDTKRPDRNSKPRGNLPW</sequence>
<dbReference type="EMBL" id="MU266376">
    <property type="protein sequence ID" value="KAH7926818.1"/>
    <property type="molecule type" value="Genomic_DNA"/>
</dbReference>
<organism evidence="1 2">
    <name type="scientific">Leucogyrophana mollusca</name>
    <dbReference type="NCBI Taxonomy" id="85980"/>
    <lineage>
        <taxon>Eukaryota</taxon>
        <taxon>Fungi</taxon>
        <taxon>Dikarya</taxon>
        <taxon>Basidiomycota</taxon>
        <taxon>Agaricomycotina</taxon>
        <taxon>Agaricomycetes</taxon>
        <taxon>Agaricomycetidae</taxon>
        <taxon>Boletales</taxon>
        <taxon>Boletales incertae sedis</taxon>
        <taxon>Leucogyrophana</taxon>
    </lineage>
</organism>
<comment type="caution">
    <text evidence="1">The sequence shown here is derived from an EMBL/GenBank/DDBJ whole genome shotgun (WGS) entry which is preliminary data.</text>
</comment>
<gene>
    <name evidence="1" type="ORF">BV22DRAFT_1032432</name>
</gene>
<name>A0ACB8BPM0_9AGAM</name>
<protein>
    <submittedName>
        <fullName evidence="1">Uncharacterized protein</fullName>
    </submittedName>
</protein>
<reference evidence="1" key="1">
    <citation type="journal article" date="2021" name="New Phytol.">
        <title>Evolutionary innovations through gain and loss of genes in the ectomycorrhizal Boletales.</title>
        <authorList>
            <person name="Wu G."/>
            <person name="Miyauchi S."/>
            <person name="Morin E."/>
            <person name="Kuo A."/>
            <person name="Drula E."/>
            <person name="Varga T."/>
            <person name="Kohler A."/>
            <person name="Feng B."/>
            <person name="Cao Y."/>
            <person name="Lipzen A."/>
            <person name="Daum C."/>
            <person name="Hundley H."/>
            <person name="Pangilinan J."/>
            <person name="Johnson J."/>
            <person name="Barry K."/>
            <person name="LaButti K."/>
            <person name="Ng V."/>
            <person name="Ahrendt S."/>
            <person name="Min B."/>
            <person name="Choi I.G."/>
            <person name="Park H."/>
            <person name="Plett J.M."/>
            <person name="Magnuson J."/>
            <person name="Spatafora J.W."/>
            <person name="Nagy L.G."/>
            <person name="Henrissat B."/>
            <person name="Grigoriev I.V."/>
            <person name="Yang Z.L."/>
            <person name="Xu J."/>
            <person name="Martin F.M."/>
        </authorList>
    </citation>
    <scope>NUCLEOTIDE SEQUENCE</scope>
    <source>
        <strain evidence="1">KUC20120723A-06</strain>
    </source>
</reference>